<keyword evidence="2" id="KW-1185">Reference proteome</keyword>
<reference evidence="1" key="2">
    <citation type="submission" date="2020-09" db="EMBL/GenBank/DDBJ databases">
        <authorList>
            <person name="Sun Q."/>
            <person name="Zhou Y."/>
        </authorList>
    </citation>
    <scope>NUCLEOTIDE SEQUENCE</scope>
    <source>
        <strain evidence="1">CGMCC 1.15178</strain>
    </source>
</reference>
<dbReference type="Proteomes" id="UP000612456">
    <property type="component" value="Unassembled WGS sequence"/>
</dbReference>
<evidence type="ECO:0008006" key="3">
    <source>
        <dbReference type="Google" id="ProtNLM"/>
    </source>
</evidence>
<dbReference type="Gene3D" id="3.40.50.10780">
    <property type="entry name" value="Dipeptide transport protein"/>
    <property type="match status" value="1"/>
</dbReference>
<dbReference type="AlphaFoldDB" id="A0A916ZGL1"/>
<dbReference type="RefSeq" id="WP_188998266.1">
    <property type="nucleotide sequence ID" value="NZ_BMHP01000007.1"/>
</dbReference>
<sequence length="258" mass="27843">MNYIIITDLEGAAGVDSFTQTRTTDNNIKGPGMKQLAREVNACVAGIRSVDADAAVDVVDGHGTGGLFPEDLVDSHYISLIGTTVNRLLNDYDAMLFVGQHAMAGTVAAPLNHTYSSLKIMYYRLNGIFIGEFGAIAVVAGVKGTPVIFLSGDDKAAAEAKMFIPEIVTSITKRGTGLESAEHLDPEQVCTSIYEGAAEAVRRMDQIPAFAHIKAPFTFEARYYEPITDPYWLANPAAVFIDERTVQLTTSNVSELPF</sequence>
<proteinExistence type="predicted"/>
<dbReference type="EMBL" id="BMHP01000007">
    <property type="protein sequence ID" value="GGD94408.1"/>
    <property type="molecule type" value="Genomic_DNA"/>
</dbReference>
<name>A0A916ZGL1_9BACL</name>
<dbReference type="InterPro" id="IPR007035">
    <property type="entry name" value="Peptidase_M55"/>
</dbReference>
<protein>
    <recommendedName>
        <fullName evidence="3">Peptidase M55</fullName>
    </recommendedName>
</protein>
<comment type="caution">
    <text evidence="1">The sequence shown here is derived from an EMBL/GenBank/DDBJ whole genome shotgun (WGS) entry which is preliminary data.</text>
</comment>
<evidence type="ECO:0000313" key="2">
    <source>
        <dbReference type="Proteomes" id="UP000612456"/>
    </source>
</evidence>
<dbReference type="InterPro" id="IPR027476">
    <property type="entry name" value="DppA_N"/>
</dbReference>
<gene>
    <name evidence="1" type="ORF">GCM10010911_61340</name>
</gene>
<reference evidence="1" key="1">
    <citation type="journal article" date="2014" name="Int. J. Syst. Evol. Microbiol.">
        <title>Complete genome sequence of Corynebacterium casei LMG S-19264T (=DSM 44701T), isolated from a smear-ripened cheese.</title>
        <authorList>
            <consortium name="US DOE Joint Genome Institute (JGI-PGF)"/>
            <person name="Walter F."/>
            <person name="Albersmeier A."/>
            <person name="Kalinowski J."/>
            <person name="Ruckert C."/>
        </authorList>
    </citation>
    <scope>NUCLEOTIDE SEQUENCE</scope>
    <source>
        <strain evidence="1">CGMCC 1.15178</strain>
    </source>
</reference>
<accession>A0A916ZGL1</accession>
<organism evidence="1 2">
    <name type="scientific">Paenibacillus nasutitermitis</name>
    <dbReference type="NCBI Taxonomy" id="1652958"/>
    <lineage>
        <taxon>Bacteria</taxon>
        <taxon>Bacillati</taxon>
        <taxon>Bacillota</taxon>
        <taxon>Bacilli</taxon>
        <taxon>Bacillales</taxon>
        <taxon>Paenibacillaceae</taxon>
        <taxon>Paenibacillus</taxon>
    </lineage>
</organism>
<evidence type="ECO:0000313" key="1">
    <source>
        <dbReference type="EMBL" id="GGD94408.1"/>
    </source>
</evidence>
<dbReference type="SUPFAM" id="SSF63992">
    <property type="entry name" value="Dipeptide transport protein"/>
    <property type="match status" value="1"/>
</dbReference>
<dbReference type="InterPro" id="IPR036177">
    <property type="entry name" value="Peptidase_M55_sf"/>
</dbReference>
<dbReference type="Pfam" id="PF04951">
    <property type="entry name" value="Peptidase_M55"/>
    <property type="match status" value="1"/>
</dbReference>